<dbReference type="SMART" id="SM00692">
    <property type="entry name" value="DM3"/>
    <property type="match status" value="1"/>
</dbReference>
<feature type="compositionally biased region" description="Basic and acidic residues" evidence="7">
    <location>
        <begin position="87"/>
        <end position="100"/>
    </location>
</feature>
<keyword evidence="10" id="KW-1185">Reference proteome</keyword>
<keyword evidence="1" id="KW-0479">Metal-binding</keyword>
<proteinExistence type="predicted"/>
<evidence type="ECO:0000313" key="9">
    <source>
        <dbReference type="EMBL" id="GBN36193.1"/>
    </source>
</evidence>
<accession>A0A4Y2NB67</accession>
<reference evidence="9 10" key="1">
    <citation type="journal article" date="2019" name="Sci. Rep.">
        <title>Orb-weaving spider Araneus ventricosus genome elucidates the spidroin gene catalogue.</title>
        <authorList>
            <person name="Kono N."/>
            <person name="Nakamura H."/>
            <person name="Ohtoshi R."/>
            <person name="Moran D.A.P."/>
            <person name="Shinohara A."/>
            <person name="Yoshida Y."/>
            <person name="Fujiwara M."/>
            <person name="Mori M."/>
            <person name="Tomita M."/>
            <person name="Arakawa K."/>
        </authorList>
    </citation>
    <scope>NUCLEOTIDE SEQUENCE [LARGE SCALE GENOMIC DNA]</scope>
</reference>
<keyword evidence="6" id="KW-0175">Coiled coil</keyword>
<dbReference type="InterPro" id="IPR038441">
    <property type="entry name" value="THAP_Znf_sf"/>
</dbReference>
<evidence type="ECO:0000313" key="10">
    <source>
        <dbReference type="Proteomes" id="UP000499080"/>
    </source>
</evidence>
<evidence type="ECO:0000256" key="4">
    <source>
        <dbReference type="ARBA" id="ARBA00023125"/>
    </source>
</evidence>
<organism evidence="9 10">
    <name type="scientific">Araneus ventricosus</name>
    <name type="common">Orbweaver spider</name>
    <name type="synonym">Epeira ventricosa</name>
    <dbReference type="NCBI Taxonomy" id="182803"/>
    <lineage>
        <taxon>Eukaryota</taxon>
        <taxon>Metazoa</taxon>
        <taxon>Ecdysozoa</taxon>
        <taxon>Arthropoda</taxon>
        <taxon>Chelicerata</taxon>
        <taxon>Arachnida</taxon>
        <taxon>Araneae</taxon>
        <taxon>Araneomorphae</taxon>
        <taxon>Entelegynae</taxon>
        <taxon>Araneoidea</taxon>
        <taxon>Araneidae</taxon>
        <taxon>Araneus</taxon>
    </lineage>
</organism>
<keyword evidence="3" id="KW-0862">Zinc</keyword>
<dbReference type="GO" id="GO:0008270">
    <property type="term" value="F:zinc ion binding"/>
    <property type="evidence" value="ECO:0007669"/>
    <property type="project" value="UniProtKB-KW"/>
</dbReference>
<dbReference type="Pfam" id="PF05485">
    <property type="entry name" value="THAP"/>
    <property type="match status" value="1"/>
</dbReference>
<dbReference type="PANTHER" id="PTHR46927">
    <property type="entry name" value="AGAP005574-PA"/>
    <property type="match status" value="1"/>
</dbReference>
<dbReference type="AlphaFoldDB" id="A0A4Y2NB67"/>
<dbReference type="PROSITE" id="PS50950">
    <property type="entry name" value="ZF_THAP"/>
    <property type="match status" value="1"/>
</dbReference>
<keyword evidence="2 5" id="KW-0863">Zinc-finger</keyword>
<dbReference type="OrthoDB" id="6433853at2759"/>
<evidence type="ECO:0000256" key="2">
    <source>
        <dbReference type="ARBA" id="ARBA00022771"/>
    </source>
</evidence>
<dbReference type="SUPFAM" id="SSF57716">
    <property type="entry name" value="Glucocorticoid receptor-like (DNA-binding domain)"/>
    <property type="match status" value="1"/>
</dbReference>
<dbReference type="SMART" id="SM00980">
    <property type="entry name" value="THAP"/>
    <property type="match status" value="1"/>
</dbReference>
<dbReference type="EMBL" id="BGPR01008803">
    <property type="protein sequence ID" value="GBN36193.1"/>
    <property type="molecule type" value="Genomic_DNA"/>
</dbReference>
<evidence type="ECO:0000256" key="1">
    <source>
        <dbReference type="ARBA" id="ARBA00022723"/>
    </source>
</evidence>
<sequence length="174" mass="20623">MYHRFPQNRALNKIWEERCKRKYEFNVKNAVICSEHFTEDDYERDLRNELLGLPLKKLLKKDAVPTLSLPEFENTTKKTSGSKKGTSKKDNSESLMKSDEFDSMSSEMNSLEGINEYLELKLLEKEEEISNLKSTNRRLNNRISLLERKNETLLKKIRMMRRNNVSPKSRVKIY</sequence>
<feature type="region of interest" description="Disordered" evidence="7">
    <location>
        <begin position="69"/>
        <end position="107"/>
    </location>
</feature>
<evidence type="ECO:0000256" key="3">
    <source>
        <dbReference type="ARBA" id="ARBA00022833"/>
    </source>
</evidence>
<evidence type="ECO:0000259" key="8">
    <source>
        <dbReference type="PROSITE" id="PS50950"/>
    </source>
</evidence>
<name>A0A4Y2NB67_ARAVE</name>
<evidence type="ECO:0000256" key="6">
    <source>
        <dbReference type="SAM" id="Coils"/>
    </source>
</evidence>
<dbReference type="Proteomes" id="UP000499080">
    <property type="component" value="Unassembled WGS sequence"/>
</dbReference>
<evidence type="ECO:0000256" key="5">
    <source>
        <dbReference type="PROSITE-ProRule" id="PRU00309"/>
    </source>
</evidence>
<dbReference type="GO" id="GO:0003677">
    <property type="term" value="F:DNA binding"/>
    <property type="evidence" value="ECO:0007669"/>
    <property type="project" value="UniProtKB-UniRule"/>
</dbReference>
<dbReference type="InterPro" id="IPR052224">
    <property type="entry name" value="THAP_domain_protein"/>
</dbReference>
<dbReference type="PANTHER" id="PTHR46927:SF3">
    <property type="entry name" value="THAP-TYPE DOMAIN-CONTAINING PROTEIN"/>
    <property type="match status" value="1"/>
</dbReference>
<gene>
    <name evidence="9" type="ORF">AVEN_241703_1</name>
</gene>
<dbReference type="Gene3D" id="6.20.210.20">
    <property type="entry name" value="THAP domain"/>
    <property type="match status" value="1"/>
</dbReference>
<feature type="coiled-coil region" evidence="6">
    <location>
        <begin position="108"/>
        <end position="163"/>
    </location>
</feature>
<comment type="caution">
    <text evidence="9">The sequence shown here is derived from an EMBL/GenBank/DDBJ whole genome shotgun (WGS) entry which is preliminary data.</text>
</comment>
<evidence type="ECO:0000256" key="7">
    <source>
        <dbReference type="SAM" id="MobiDB-lite"/>
    </source>
</evidence>
<protein>
    <recommendedName>
        <fullName evidence="8">THAP-type domain-containing protein</fullName>
    </recommendedName>
</protein>
<feature type="domain" description="THAP-type" evidence="8">
    <location>
        <begin position="1"/>
        <end position="68"/>
    </location>
</feature>
<dbReference type="InterPro" id="IPR006612">
    <property type="entry name" value="THAP_Znf"/>
</dbReference>
<keyword evidence="4 5" id="KW-0238">DNA-binding</keyword>